<evidence type="ECO:0000259" key="2">
    <source>
        <dbReference type="Pfam" id="PF13480"/>
    </source>
</evidence>
<dbReference type="SUPFAM" id="SSF55729">
    <property type="entry name" value="Acyl-CoA N-acyltransferases (Nat)"/>
    <property type="match status" value="1"/>
</dbReference>
<dbReference type="InterPro" id="IPR016181">
    <property type="entry name" value="Acyl_CoA_acyltransferase"/>
</dbReference>
<dbReference type="RefSeq" id="WP_021691591.1">
    <property type="nucleotide sequence ID" value="NZ_BASZ01000012.1"/>
</dbReference>
<name>U3A7P7_9SPHN</name>
<keyword evidence="4" id="KW-1185">Reference proteome</keyword>
<reference evidence="3 4" key="1">
    <citation type="submission" date="2013-09" db="EMBL/GenBank/DDBJ databases">
        <title>Whole genome shotgun sequence of Novosphingobium tardaugens NBRC 16725.</title>
        <authorList>
            <person name="Isaki S."/>
            <person name="Hosoyama A."/>
            <person name="Tsuchikane K."/>
            <person name="Katsumata H."/>
            <person name="Ando Y."/>
            <person name="Yamazaki S."/>
            <person name="Fujita N."/>
        </authorList>
    </citation>
    <scope>NUCLEOTIDE SEQUENCE [LARGE SCALE GENOMIC DNA]</scope>
    <source>
        <strain evidence="3 4">NBRC 16725</strain>
    </source>
</reference>
<dbReference type="eggNOG" id="COG5653">
    <property type="taxonomic scope" value="Bacteria"/>
</dbReference>
<proteinExistence type="predicted"/>
<dbReference type="Pfam" id="PF13480">
    <property type="entry name" value="Acetyltransf_6"/>
    <property type="match status" value="1"/>
</dbReference>
<dbReference type="OrthoDB" id="213519at2"/>
<evidence type="ECO:0000313" key="4">
    <source>
        <dbReference type="Proteomes" id="UP000016568"/>
    </source>
</evidence>
<evidence type="ECO:0000256" key="1">
    <source>
        <dbReference type="SAM" id="MobiDB-lite"/>
    </source>
</evidence>
<dbReference type="InterPro" id="IPR038740">
    <property type="entry name" value="BioF2-like_GNAT_dom"/>
</dbReference>
<protein>
    <recommendedName>
        <fullName evidence="2">BioF2-like acetyltransferase domain-containing protein</fullName>
    </recommendedName>
</protein>
<feature type="domain" description="BioF2-like acetyltransferase" evidence="2">
    <location>
        <begin position="204"/>
        <end position="324"/>
    </location>
</feature>
<gene>
    <name evidence="3" type="ORF">NT2_12_00370</name>
</gene>
<dbReference type="Proteomes" id="UP000016568">
    <property type="component" value="Unassembled WGS sequence"/>
</dbReference>
<accession>U3A7P7</accession>
<dbReference type="EMBL" id="BASZ01000012">
    <property type="protein sequence ID" value="GAD50773.1"/>
    <property type="molecule type" value="Genomic_DNA"/>
</dbReference>
<evidence type="ECO:0000313" key="3">
    <source>
        <dbReference type="EMBL" id="GAD50773.1"/>
    </source>
</evidence>
<sequence length="416" mass="45985">MVQLNPMTVSPARDDRSDRHDAARGADLRIVFGPMDDPSPTLATAWDALALHAAEPNAFGERWFVMAAVHHLPPGRDAQRLEVWDGDGAGARLIALLPLTLSRRYGRIPVRHVTNWRHYQSFLGTPLIAAGRECEAWRAILDGLGGMDWARHFLHWEGLTENGPVHRGLVAATGGHCDVVHRIERAMLASDLSPTAYYETTVRKKKRKEIHRLSARLAELGAVRTVWFAPDDDPDPWIAAFLALEQAGWKGSSGAALANTSDTEDFFREAVRGAHAAGRLQMLRLELDDRPIAMLVNFLTPPGAFSFKIAFDEAFARYSPGVLIEIENYAILAHPDIAWMDSCAVEGHPMIESLWAQRRAIVRVTAPLGAGRGRGMFRLCRAAERIMASLRVALARIRRGGPDGRPDGRTEEGGKR</sequence>
<feature type="region of interest" description="Disordered" evidence="1">
    <location>
        <begin position="1"/>
        <end position="20"/>
    </location>
</feature>
<comment type="caution">
    <text evidence="3">The sequence shown here is derived from an EMBL/GenBank/DDBJ whole genome shotgun (WGS) entry which is preliminary data.</text>
</comment>
<dbReference type="AlphaFoldDB" id="U3A7P7"/>
<organism evidence="3 4">
    <name type="scientific">Caenibius tardaugens NBRC 16725</name>
    <dbReference type="NCBI Taxonomy" id="1219035"/>
    <lineage>
        <taxon>Bacteria</taxon>
        <taxon>Pseudomonadati</taxon>
        <taxon>Pseudomonadota</taxon>
        <taxon>Alphaproteobacteria</taxon>
        <taxon>Sphingomonadales</taxon>
        <taxon>Erythrobacteraceae</taxon>
        <taxon>Caenibius</taxon>
    </lineage>
</organism>
<dbReference type="KEGG" id="ntd:EGO55_11025"/>